<keyword evidence="3" id="KW-1185">Reference proteome</keyword>
<dbReference type="EMBL" id="JADEWN010000037">
    <property type="protein sequence ID" value="MBE9191687.1"/>
    <property type="molecule type" value="Genomic_DNA"/>
</dbReference>
<dbReference type="PANTHER" id="PTHR30451:SF5">
    <property type="entry name" value="SLR0019 PROTEIN"/>
    <property type="match status" value="1"/>
</dbReference>
<comment type="caution">
    <text evidence="2">The sequence shown here is derived from an EMBL/GenBank/DDBJ whole genome shotgun (WGS) entry which is preliminary data.</text>
</comment>
<feature type="signal peptide" evidence="1">
    <location>
        <begin position="1"/>
        <end position="34"/>
    </location>
</feature>
<dbReference type="InterPro" id="IPR042186">
    <property type="entry name" value="FimD_plug_dom"/>
</dbReference>
<proteinExistence type="predicted"/>
<dbReference type="Pfam" id="PF00577">
    <property type="entry name" value="Usher"/>
    <property type="match status" value="1"/>
</dbReference>
<name>A0ABR9UTT6_9CHRO</name>
<dbReference type="Proteomes" id="UP000651156">
    <property type="component" value="Unassembled WGS sequence"/>
</dbReference>
<accession>A0ABR9UTT6</accession>
<evidence type="ECO:0000313" key="3">
    <source>
        <dbReference type="Proteomes" id="UP000651156"/>
    </source>
</evidence>
<keyword evidence="1" id="KW-0732">Signal</keyword>
<sequence length="854" mass="93994">MSKLYLLNWVKIIEKHKIICLSSVVLLSFLPAIAQGQQLNSQENVTQSSNSAEDQALFESIFGRPQHQNSIQQVVVPFFINEQAQGQIKILLLSTESQVQWQAKQFLEKTAEIVRSDIQEKLLAAVDREGHLSLEALRQIGLIANFDQRQLQLHVQVSPAQRRTNIQSLRQEKLPPGVENAIHPSTLSGYVNLRGGQDLVWSAEQAGRQPLRLSVDGAVNYKGWVLEGSADFREGGKPAWESGDLRLLRDHPERSLRYIIGDLSVPVTGYQSSRPMVGVTVAKNFALQPYRVTRPINEYEFFLESPSKVEVLINGRLVQTLQLAPGKQNIRDLPLSGGINEVQLVITDPVGRVQRLSFPTAVASELLAPGLQQFAYSLGFPSSKKGSRSYDFTQPALTLSHRWGITDNLTLGGYLQADLQQQILGFEGAWATAYGNFGWDLAMSHASSVGTDYAFKVRYDYSKGGNVNASPPNFGLTLEHRGSRFAKLNSDADDTSSFDLTAYYRQKIWGMSANLSGSYEFGSDASADAYNISLGLVKSFGNGLGVNLNLNHRQDTTGKDEQSAYLSLSWFLPRKRQSITVTTAVSSADGLSNKLTWNQSSRKTIGGINTSLGLAHNSDGVGLTSRLSYTGYRAVFDFSHGMTLTQDADETMSHVSRLTFGTAFVFADGHFGWSRPINNSFALLVPHDNLRAYKIGINPSGNGYTAQIDRRGAAVVPIQPYRVSTIRLDAAELPIGYSLGSDSHTVLPSYKSGTLIRVGSNATVILKGVLVDSNNNPVTLQAGEITSLTQQDQQPLQLFTNKTGRFVVEGLQPGKYELTLFSDRPTKIHFEIPQEQIGIYDIGKLKLTLDSNNL</sequence>
<dbReference type="Gene3D" id="2.60.40.2610">
    <property type="entry name" value="Outer membrane usher protein FimD, plug domain"/>
    <property type="match status" value="1"/>
</dbReference>
<reference evidence="2 3" key="1">
    <citation type="submission" date="2020-10" db="EMBL/GenBank/DDBJ databases">
        <authorList>
            <person name="Castelo-Branco R."/>
            <person name="Eusebio N."/>
            <person name="Adriana R."/>
            <person name="Vieira A."/>
            <person name="Brugerolle De Fraissinette N."/>
            <person name="Rezende De Castro R."/>
            <person name="Schneider M.P."/>
            <person name="Vasconcelos V."/>
            <person name="Leao P.N."/>
        </authorList>
    </citation>
    <scope>NUCLEOTIDE SEQUENCE [LARGE SCALE GENOMIC DNA]</scope>
    <source>
        <strain evidence="2 3">LEGE 06123</strain>
    </source>
</reference>
<protein>
    <submittedName>
        <fullName evidence="2">Fimbrial biogenesis outer membrane usher protein</fullName>
    </submittedName>
</protein>
<evidence type="ECO:0000256" key="1">
    <source>
        <dbReference type="SAM" id="SignalP"/>
    </source>
</evidence>
<feature type="chain" id="PRO_5047131271" evidence="1">
    <location>
        <begin position="35"/>
        <end position="854"/>
    </location>
</feature>
<organism evidence="2 3">
    <name type="scientific">Gloeocapsopsis crepidinum LEGE 06123</name>
    <dbReference type="NCBI Taxonomy" id="588587"/>
    <lineage>
        <taxon>Bacteria</taxon>
        <taxon>Bacillati</taxon>
        <taxon>Cyanobacteriota</taxon>
        <taxon>Cyanophyceae</taxon>
        <taxon>Oscillatoriophycideae</taxon>
        <taxon>Chroococcales</taxon>
        <taxon>Chroococcaceae</taxon>
        <taxon>Gloeocapsopsis</taxon>
    </lineage>
</organism>
<dbReference type="PANTHER" id="PTHR30451">
    <property type="entry name" value="OUTER MEMBRANE USHER PROTEIN"/>
    <property type="match status" value="1"/>
</dbReference>
<dbReference type="Gene3D" id="2.60.40.3110">
    <property type="match status" value="1"/>
</dbReference>
<evidence type="ECO:0000313" key="2">
    <source>
        <dbReference type="EMBL" id="MBE9191687.1"/>
    </source>
</evidence>
<gene>
    <name evidence="2" type="ORF">IQ230_15290</name>
</gene>
<dbReference type="InterPro" id="IPR000015">
    <property type="entry name" value="Fimb_usher"/>
</dbReference>